<dbReference type="InterPro" id="IPR007867">
    <property type="entry name" value="GMC_OxRtase_C"/>
</dbReference>
<dbReference type="PANTHER" id="PTHR11552:SF210">
    <property type="entry name" value="GLUCOSE-METHANOL-CHOLINE OXIDOREDUCTASE N-TERMINAL DOMAIN-CONTAINING PROTEIN-RELATED"/>
    <property type="match status" value="1"/>
</dbReference>
<reference evidence="4" key="1">
    <citation type="journal article" date="2023" name="Mol. Phylogenet. Evol.">
        <title>Genome-scale phylogeny and comparative genomics of the fungal order Sordariales.</title>
        <authorList>
            <person name="Hensen N."/>
            <person name="Bonometti L."/>
            <person name="Westerberg I."/>
            <person name="Brannstrom I.O."/>
            <person name="Guillou S."/>
            <person name="Cros-Aarteil S."/>
            <person name="Calhoun S."/>
            <person name="Haridas S."/>
            <person name="Kuo A."/>
            <person name="Mondo S."/>
            <person name="Pangilinan J."/>
            <person name="Riley R."/>
            <person name="LaButti K."/>
            <person name="Andreopoulos B."/>
            <person name="Lipzen A."/>
            <person name="Chen C."/>
            <person name="Yan M."/>
            <person name="Daum C."/>
            <person name="Ng V."/>
            <person name="Clum A."/>
            <person name="Steindorff A."/>
            <person name="Ohm R.A."/>
            <person name="Martin F."/>
            <person name="Silar P."/>
            <person name="Natvig D.O."/>
            <person name="Lalanne C."/>
            <person name="Gautier V."/>
            <person name="Ament-Velasquez S.L."/>
            <person name="Kruys A."/>
            <person name="Hutchinson M.I."/>
            <person name="Powell A.J."/>
            <person name="Barry K."/>
            <person name="Miller A.N."/>
            <person name="Grigoriev I.V."/>
            <person name="Debuchy R."/>
            <person name="Gladieux P."/>
            <person name="Hiltunen Thoren M."/>
            <person name="Johannesson H."/>
        </authorList>
    </citation>
    <scope>NUCLEOTIDE SEQUENCE</scope>
    <source>
        <strain evidence="4">CBS 990.96</strain>
    </source>
</reference>
<keyword evidence="5" id="KW-1185">Reference proteome</keyword>
<sequence length="614" mass="66363">MASTPNLTQSFDYIVVGGGTAGLVVANRLSEDSSVKVLVIEAGSDRRADPAVVVPGLVAGTYGNDLYDWNFSSPPQPNLNNRTIAQPRGKMLGGSSALNFMMLVYPTKGNIDSWAALGNKGWDYDSMAPYFQKFATVSPPPQSAKDLLGLTYLNESLANGNGPIDVSMSEGYGVTNKAWFDTFKAEGLQVTSDPRQGKALGAFQNYATINPVNHTRSHAATAYYTPEIAQRPNLIVLTETLVNKILFLNHHSNLEPIIATGVEILNTKDNKPLQISAKIEVILAAGALQSPQILELSGIGDRAILEQHSIPVILHNPNVGANLQDHPIVCQSFQVAPETPSGDVLRDPAVLQSLIDLYFSSDGAGPLGQSTISVAYAPLVNNLGPLSQKEKSSLLSPYSNSPSPITQQILQLISNPLEPAFQYLLFPSQITIPKNPSSMAEYITPSLPDNYLTVMTILNHPFSRGTVHISSPNIQDAPIWDPKYNSHPLDLELLARAVEFVERLVNPSSPLGKLLKENGKRIGDLPVKADDLESAKEIVRQRQISVFHVAGSLAMLPKEKGGVVDERLKVYGVKGLRVVDASIFPLEPVGNIQSCVYAVAEKAADLIKEDRLRG</sequence>
<dbReference type="SUPFAM" id="SSF54373">
    <property type="entry name" value="FAD-linked reductases, C-terminal domain"/>
    <property type="match status" value="1"/>
</dbReference>
<feature type="binding site" evidence="2">
    <location>
        <position position="242"/>
    </location>
    <ligand>
        <name>FAD</name>
        <dbReference type="ChEBI" id="CHEBI:57692"/>
    </ligand>
</feature>
<dbReference type="InterPro" id="IPR012132">
    <property type="entry name" value="GMC_OxRdtase"/>
</dbReference>
<evidence type="ECO:0000256" key="1">
    <source>
        <dbReference type="ARBA" id="ARBA00010790"/>
    </source>
</evidence>
<dbReference type="InterPro" id="IPR036188">
    <property type="entry name" value="FAD/NAD-bd_sf"/>
</dbReference>
<gene>
    <name evidence="4" type="ORF">QBC38DRAFT_543536</name>
</gene>
<dbReference type="Proteomes" id="UP001301958">
    <property type="component" value="Unassembled WGS sequence"/>
</dbReference>
<dbReference type="PROSITE" id="PS00624">
    <property type="entry name" value="GMC_OXRED_2"/>
    <property type="match status" value="1"/>
</dbReference>
<keyword evidence="2" id="KW-0285">Flavoprotein</keyword>
<name>A0AAN7BTQ4_9PEZI</name>
<evidence type="ECO:0000313" key="4">
    <source>
        <dbReference type="EMBL" id="KAK4229207.1"/>
    </source>
</evidence>
<dbReference type="PIRSF" id="PIRSF000137">
    <property type="entry name" value="Alcohol_oxidase"/>
    <property type="match status" value="1"/>
</dbReference>
<dbReference type="InterPro" id="IPR000172">
    <property type="entry name" value="GMC_OxRdtase_N"/>
</dbReference>
<dbReference type="Gene3D" id="3.50.50.60">
    <property type="entry name" value="FAD/NAD(P)-binding domain"/>
    <property type="match status" value="1"/>
</dbReference>
<evidence type="ECO:0000256" key="2">
    <source>
        <dbReference type="PIRSR" id="PIRSR000137-2"/>
    </source>
</evidence>
<keyword evidence="2" id="KW-0274">FAD</keyword>
<dbReference type="SUPFAM" id="SSF51905">
    <property type="entry name" value="FAD/NAD(P)-binding domain"/>
    <property type="match status" value="1"/>
</dbReference>
<dbReference type="Gene3D" id="3.30.560.10">
    <property type="entry name" value="Glucose Oxidase, domain 3"/>
    <property type="match status" value="1"/>
</dbReference>
<dbReference type="EMBL" id="MU865310">
    <property type="protein sequence ID" value="KAK4229207.1"/>
    <property type="molecule type" value="Genomic_DNA"/>
</dbReference>
<reference evidence="4" key="2">
    <citation type="submission" date="2023-05" db="EMBL/GenBank/DDBJ databases">
        <authorList>
            <consortium name="Lawrence Berkeley National Laboratory"/>
            <person name="Steindorff A."/>
            <person name="Hensen N."/>
            <person name="Bonometti L."/>
            <person name="Westerberg I."/>
            <person name="Brannstrom I.O."/>
            <person name="Guillou S."/>
            <person name="Cros-Aarteil S."/>
            <person name="Calhoun S."/>
            <person name="Haridas S."/>
            <person name="Kuo A."/>
            <person name="Mondo S."/>
            <person name="Pangilinan J."/>
            <person name="Riley R."/>
            <person name="Labutti K."/>
            <person name="Andreopoulos B."/>
            <person name="Lipzen A."/>
            <person name="Chen C."/>
            <person name="Yanf M."/>
            <person name="Daum C."/>
            <person name="Ng V."/>
            <person name="Clum A."/>
            <person name="Ohm R."/>
            <person name="Martin F."/>
            <person name="Silar P."/>
            <person name="Natvig D."/>
            <person name="Lalanne C."/>
            <person name="Gautier V."/>
            <person name="Ament-Velasquez S.L."/>
            <person name="Kruys A."/>
            <person name="Hutchinson M.I."/>
            <person name="Powell A.J."/>
            <person name="Barry K."/>
            <person name="Miller A.N."/>
            <person name="Grigoriev I.V."/>
            <person name="Debuchy R."/>
            <person name="Gladieux P."/>
            <person name="Thoren M.H."/>
            <person name="Johannesson H."/>
        </authorList>
    </citation>
    <scope>NUCLEOTIDE SEQUENCE</scope>
    <source>
        <strain evidence="4">CBS 990.96</strain>
    </source>
</reference>
<dbReference type="GO" id="GO:0050660">
    <property type="term" value="F:flavin adenine dinucleotide binding"/>
    <property type="evidence" value="ECO:0007669"/>
    <property type="project" value="InterPro"/>
</dbReference>
<comment type="cofactor">
    <cofactor evidence="2">
        <name>FAD</name>
        <dbReference type="ChEBI" id="CHEBI:57692"/>
    </cofactor>
</comment>
<protein>
    <recommendedName>
        <fullName evidence="3">Glucose-methanol-choline oxidoreductase N-terminal domain-containing protein</fullName>
    </recommendedName>
</protein>
<dbReference type="Pfam" id="PF00732">
    <property type="entry name" value="GMC_oxred_N"/>
    <property type="match status" value="1"/>
</dbReference>
<accession>A0AAN7BTQ4</accession>
<comment type="similarity">
    <text evidence="1">Belongs to the GMC oxidoreductase family.</text>
</comment>
<dbReference type="GO" id="GO:0016614">
    <property type="term" value="F:oxidoreductase activity, acting on CH-OH group of donors"/>
    <property type="evidence" value="ECO:0007669"/>
    <property type="project" value="InterPro"/>
</dbReference>
<feature type="domain" description="Glucose-methanol-choline oxidoreductase N-terminal" evidence="3">
    <location>
        <begin position="286"/>
        <end position="300"/>
    </location>
</feature>
<dbReference type="Pfam" id="PF05199">
    <property type="entry name" value="GMC_oxred_C"/>
    <property type="match status" value="1"/>
</dbReference>
<organism evidence="4 5">
    <name type="scientific">Podospora fimiseda</name>
    <dbReference type="NCBI Taxonomy" id="252190"/>
    <lineage>
        <taxon>Eukaryota</taxon>
        <taxon>Fungi</taxon>
        <taxon>Dikarya</taxon>
        <taxon>Ascomycota</taxon>
        <taxon>Pezizomycotina</taxon>
        <taxon>Sordariomycetes</taxon>
        <taxon>Sordariomycetidae</taxon>
        <taxon>Sordariales</taxon>
        <taxon>Podosporaceae</taxon>
        <taxon>Podospora</taxon>
    </lineage>
</organism>
<dbReference type="AlphaFoldDB" id="A0AAN7BTQ4"/>
<proteinExistence type="inferred from homology"/>
<comment type="caution">
    <text evidence="4">The sequence shown here is derived from an EMBL/GenBank/DDBJ whole genome shotgun (WGS) entry which is preliminary data.</text>
</comment>
<evidence type="ECO:0000259" key="3">
    <source>
        <dbReference type="PROSITE" id="PS00624"/>
    </source>
</evidence>
<evidence type="ECO:0000313" key="5">
    <source>
        <dbReference type="Proteomes" id="UP001301958"/>
    </source>
</evidence>
<dbReference type="PANTHER" id="PTHR11552">
    <property type="entry name" value="GLUCOSE-METHANOL-CHOLINE GMC OXIDOREDUCTASE"/>
    <property type="match status" value="1"/>
</dbReference>